<dbReference type="Proteomes" id="UP000817854">
    <property type="component" value="Unassembled WGS sequence"/>
</dbReference>
<gene>
    <name evidence="4" type="ORF">FIA58_000085</name>
</gene>
<dbReference type="InterPro" id="IPR019734">
    <property type="entry name" value="TPR_rpt"/>
</dbReference>
<keyword evidence="3" id="KW-0802">TPR repeat</keyword>
<organism evidence="4 5">
    <name type="scientific">Flavobacterium jejuense</name>
    <dbReference type="NCBI Taxonomy" id="1544455"/>
    <lineage>
        <taxon>Bacteria</taxon>
        <taxon>Pseudomonadati</taxon>
        <taxon>Bacteroidota</taxon>
        <taxon>Flavobacteriia</taxon>
        <taxon>Flavobacteriales</taxon>
        <taxon>Flavobacteriaceae</taxon>
        <taxon>Flavobacterium</taxon>
    </lineage>
</organism>
<dbReference type="Gene3D" id="3.40.50.1820">
    <property type="entry name" value="alpha/beta hydrolase"/>
    <property type="match status" value="1"/>
</dbReference>
<keyword evidence="2" id="KW-0378">Hydrolase</keyword>
<accession>A0ABX0IQE2</accession>
<dbReference type="SMART" id="SM00028">
    <property type="entry name" value="TPR"/>
    <property type="match status" value="2"/>
</dbReference>
<keyword evidence="5" id="KW-1185">Reference proteome</keyword>
<dbReference type="InterPro" id="IPR000801">
    <property type="entry name" value="Esterase-like"/>
</dbReference>
<dbReference type="EMBL" id="VEVQ02000001">
    <property type="protein sequence ID" value="NHN24060.1"/>
    <property type="molecule type" value="Genomic_DNA"/>
</dbReference>
<evidence type="ECO:0000256" key="2">
    <source>
        <dbReference type="ARBA" id="ARBA00022801"/>
    </source>
</evidence>
<evidence type="ECO:0000313" key="4">
    <source>
        <dbReference type="EMBL" id="NHN24060.1"/>
    </source>
</evidence>
<evidence type="ECO:0000313" key="5">
    <source>
        <dbReference type="Proteomes" id="UP000817854"/>
    </source>
</evidence>
<name>A0ABX0IQE2_9FLAO</name>
<reference evidence="4" key="1">
    <citation type="submission" date="2019-05" db="EMBL/GenBank/DDBJ databases">
        <authorList>
            <person name="Lianzixin W."/>
        </authorList>
    </citation>
    <scope>NUCLEOTIDE SEQUENCE</scope>
    <source>
        <strain evidence="4">EC11</strain>
    </source>
</reference>
<reference evidence="4" key="2">
    <citation type="submission" date="2020-02" db="EMBL/GenBank/DDBJ databases">
        <title>Flavobacterium profundi sp. nov., isolated from a deep-sea seamount.</title>
        <authorList>
            <person name="Zhang D.-C."/>
        </authorList>
    </citation>
    <scope>NUCLEOTIDE SEQUENCE</scope>
    <source>
        <strain evidence="4">EC11</strain>
    </source>
</reference>
<proteinExistence type="inferred from homology"/>
<sequence>MKKFKIFLITGVAIFFQHFGNAQTNENNHFLQKIGVLDSLYSQTLKESRDIYVQLPTNYNPNSDKKYPVAFILDGEIFLPTVSNVQDYYSGGFTPEMILVAISNSKNRMRDLTTSNIKEMYGMPFNEENGAAINFIKFIETELIPFIEKKYPVTHFRTLIGHSYGGLFTIYTLIHHPHLFSNYLAIDPSLDWDSQKLINESREILSSHNYKGKSLFMSLSGQLHMQNPLITIENVMQDTSTFTLFARSNITFSDIIKENKKNELAFKWKFYPRDLHGTIPFPSIMDGLIFDFEWYQWEETDKFNSPDTPKEDLFKIVKYRESKLKNYFGYSVPPYPEEILNMSGYMNLDMQQSEKAKMFFELAIEYYPKSANAYDSMADYYERNKEYKKALKLATKAYEINATDYYKQRIETLKKK</sequence>
<dbReference type="PROSITE" id="PS50005">
    <property type="entry name" value="TPR"/>
    <property type="match status" value="1"/>
</dbReference>
<protein>
    <submittedName>
        <fullName evidence="4">Esterase</fullName>
    </submittedName>
</protein>
<dbReference type="InterPro" id="IPR011990">
    <property type="entry name" value="TPR-like_helical_dom_sf"/>
</dbReference>
<dbReference type="SUPFAM" id="SSF53474">
    <property type="entry name" value="alpha/beta-Hydrolases"/>
    <property type="match status" value="1"/>
</dbReference>
<dbReference type="SUPFAM" id="SSF48452">
    <property type="entry name" value="TPR-like"/>
    <property type="match status" value="1"/>
</dbReference>
<dbReference type="RefSeq" id="WP_140958758.1">
    <property type="nucleotide sequence ID" value="NZ_VEVQ02000001.1"/>
</dbReference>
<dbReference type="InterPro" id="IPR029058">
    <property type="entry name" value="AB_hydrolase_fold"/>
</dbReference>
<dbReference type="InterPro" id="IPR052558">
    <property type="entry name" value="Siderophore_Hydrolase_D"/>
</dbReference>
<evidence type="ECO:0000256" key="3">
    <source>
        <dbReference type="PROSITE-ProRule" id="PRU00339"/>
    </source>
</evidence>
<dbReference type="PANTHER" id="PTHR40841">
    <property type="entry name" value="SIDEROPHORE TRIACETYLFUSARININE C ESTERASE"/>
    <property type="match status" value="1"/>
</dbReference>
<evidence type="ECO:0000256" key="1">
    <source>
        <dbReference type="ARBA" id="ARBA00005622"/>
    </source>
</evidence>
<comment type="caution">
    <text evidence="4">The sequence shown here is derived from an EMBL/GenBank/DDBJ whole genome shotgun (WGS) entry which is preliminary data.</text>
</comment>
<dbReference type="PANTHER" id="PTHR40841:SF2">
    <property type="entry name" value="SIDEROPHORE-DEGRADING ESTERASE (EUROFUNG)"/>
    <property type="match status" value="1"/>
</dbReference>
<comment type="similarity">
    <text evidence="1">Belongs to the esterase D family.</text>
</comment>
<dbReference type="Pfam" id="PF00756">
    <property type="entry name" value="Esterase"/>
    <property type="match status" value="1"/>
</dbReference>
<feature type="repeat" description="TPR" evidence="3">
    <location>
        <begin position="371"/>
        <end position="404"/>
    </location>
</feature>